<dbReference type="Gene3D" id="3.40.720.10">
    <property type="entry name" value="Alkaline Phosphatase, subunit A"/>
    <property type="match status" value="1"/>
</dbReference>
<dbReference type="CDD" id="cd16015">
    <property type="entry name" value="LTA_synthase"/>
    <property type="match status" value="1"/>
</dbReference>
<keyword evidence="10" id="KW-1185">Reference proteome</keyword>
<evidence type="ECO:0000256" key="2">
    <source>
        <dbReference type="ARBA" id="ARBA00022475"/>
    </source>
</evidence>
<evidence type="ECO:0000256" key="1">
    <source>
        <dbReference type="ARBA" id="ARBA00004651"/>
    </source>
</evidence>
<dbReference type="KEGG" id="sutt:SUTMEG_14660"/>
<dbReference type="InterPro" id="IPR050448">
    <property type="entry name" value="OpgB/LTA_synthase_biosynth"/>
</dbReference>
<dbReference type="InterPro" id="IPR000917">
    <property type="entry name" value="Sulfatase_N"/>
</dbReference>
<dbReference type="Pfam" id="PF00884">
    <property type="entry name" value="Sulfatase"/>
    <property type="match status" value="1"/>
</dbReference>
<keyword evidence="5 7" id="KW-0472">Membrane</keyword>
<dbReference type="AlphaFoldDB" id="A0A2Z6IAN1"/>
<gene>
    <name evidence="9" type="primary">wcbQ</name>
    <name evidence="9" type="ORF">SUTMEG_14660</name>
</gene>
<evidence type="ECO:0000256" key="3">
    <source>
        <dbReference type="ARBA" id="ARBA00022692"/>
    </source>
</evidence>
<dbReference type="GO" id="GO:0005886">
    <property type="term" value="C:plasma membrane"/>
    <property type="evidence" value="ECO:0007669"/>
    <property type="project" value="UniProtKB-SubCell"/>
</dbReference>
<dbReference type="EMBL" id="AP018786">
    <property type="protein sequence ID" value="BBF23575.1"/>
    <property type="molecule type" value="Genomic_DNA"/>
</dbReference>
<dbReference type="PANTHER" id="PTHR47371:SF3">
    <property type="entry name" value="PHOSPHOGLYCEROL TRANSFERASE I"/>
    <property type="match status" value="1"/>
</dbReference>
<evidence type="ECO:0000259" key="8">
    <source>
        <dbReference type="Pfam" id="PF00884"/>
    </source>
</evidence>
<dbReference type="OrthoDB" id="5363296at2"/>
<dbReference type="InterPro" id="IPR017850">
    <property type="entry name" value="Alkaline_phosphatase_core_sf"/>
</dbReference>
<feature type="transmembrane region" description="Helical" evidence="7">
    <location>
        <begin position="148"/>
        <end position="167"/>
    </location>
</feature>
<dbReference type="Proteomes" id="UP000271003">
    <property type="component" value="Chromosome"/>
</dbReference>
<feature type="transmembrane region" description="Helical" evidence="7">
    <location>
        <begin position="66"/>
        <end position="82"/>
    </location>
</feature>
<dbReference type="PANTHER" id="PTHR47371">
    <property type="entry name" value="LIPOTEICHOIC ACID SYNTHASE"/>
    <property type="match status" value="1"/>
</dbReference>
<feature type="region of interest" description="Disordered" evidence="6">
    <location>
        <begin position="514"/>
        <end position="533"/>
    </location>
</feature>
<keyword evidence="2" id="KW-1003">Cell membrane</keyword>
<name>A0A2Z6IAN1_9BURK</name>
<sequence>MTVLFVLLSDIVLMGLLALANREATPLAAGRGMKVPFRAYGIGHLTCGLTASLVYPLLLVLFDRPIASFALGLLLIVLLWAGNRLKAAILSEVLVFSDVFLAGHALRYPRLYFGYAPLWVWPLVVGAFALLAWGVSLEPAARLGSVGMRIGIAAAILLAFAGFVAYVRRPNPRVEAFLANYPLTFDTQTDAATYTPIGAALLHVLWHGQRRHALRERFRFEEREVSPEEGSKGVLGESEKRHLLLVQAESLAPIGRLLGRPSVTPVLDRLAAEGASGALELDWRGAYTMRSEFAVLTGLKPRALETYGFDPYRLAAMVPMESLARRMKLQGYRTVVCHPNDGRFFDRNRVMPNLGFDEFIDLEALKKLDARFTKPEAYCGHYVSDEALLAWAAEYLEKAREPVFLFVVTMEAHGPWSKDKFPGAEKLTEVERYETHLKHLDAGLCRIVEAEEGRKASEAPGRGIDLCIYGDHLPGLGVLRGREDEIPSDTLWVRWPHRESVVSSSLRPERLTAINPIVPNDHDHPNKTNSSNF</sequence>
<evidence type="ECO:0000256" key="4">
    <source>
        <dbReference type="ARBA" id="ARBA00022989"/>
    </source>
</evidence>
<keyword evidence="3 7" id="KW-0812">Transmembrane</keyword>
<dbReference type="RefSeq" id="WP_120177167.1">
    <property type="nucleotide sequence ID" value="NZ_AP018786.1"/>
</dbReference>
<accession>A0A2Z6IAN1</accession>
<evidence type="ECO:0000256" key="5">
    <source>
        <dbReference type="ARBA" id="ARBA00023136"/>
    </source>
</evidence>
<proteinExistence type="predicted"/>
<evidence type="ECO:0000256" key="6">
    <source>
        <dbReference type="SAM" id="MobiDB-lite"/>
    </source>
</evidence>
<dbReference type="SUPFAM" id="SSF53649">
    <property type="entry name" value="Alkaline phosphatase-like"/>
    <property type="match status" value="1"/>
</dbReference>
<comment type="subcellular location">
    <subcellularLocation>
        <location evidence="1">Cell membrane</location>
        <topology evidence="1">Multi-pass membrane protein</topology>
    </subcellularLocation>
</comment>
<organism evidence="9 10">
    <name type="scientific">Sutterella megalosphaeroides</name>
    <dbReference type="NCBI Taxonomy" id="2494234"/>
    <lineage>
        <taxon>Bacteria</taxon>
        <taxon>Pseudomonadati</taxon>
        <taxon>Pseudomonadota</taxon>
        <taxon>Betaproteobacteria</taxon>
        <taxon>Burkholderiales</taxon>
        <taxon>Sutterellaceae</taxon>
        <taxon>Sutterella</taxon>
    </lineage>
</organism>
<keyword evidence="4 7" id="KW-1133">Transmembrane helix</keyword>
<evidence type="ECO:0000313" key="9">
    <source>
        <dbReference type="EMBL" id="BBF23575.1"/>
    </source>
</evidence>
<protein>
    <submittedName>
        <fullName evidence="9">Capsular polysaccharide biosynthesis protein</fullName>
    </submittedName>
</protein>
<feature type="transmembrane region" description="Helical" evidence="7">
    <location>
        <begin position="40"/>
        <end position="59"/>
    </location>
</feature>
<evidence type="ECO:0000313" key="10">
    <source>
        <dbReference type="Proteomes" id="UP000271003"/>
    </source>
</evidence>
<evidence type="ECO:0000256" key="7">
    <source>
        <dbReference type="SAM" id="Phobius"/>
    </source>
</evidence>
<reference evidence="9 10" key="1">
    <citation type="journal article" date="2018" name="Int. J. Syst. Evol. Microbiol.">
        <title>Mesosutterella multiformis gen. nov., sp. nov., a member of the family Sutterellaceae and Sutterella megalosphaeroides sp. nov., isolated from human faeces.</title>
        <authorList>
            <person name="Sakamoto M."/>
            <person name="Ikeyama N."/>
            <person name="Kunihiro T."/>
            <person name="Iino T."/>
            <person name="Yuki M."/>
            <person name="Ohkuma M."/>
        </authorList>
    </citation>
    <scope>NUCLEOTIDE SEQUENCE [LARGE SCALE GENOMIC DNA]</scope>
    <source>
        <strain evidence="9 10">6FBBBH3</strain>
    </source>
</reference>
<feature type="domain" description="Sulfatase N-terminal" evidence="8">
    <location>
        <begin position="242"/>
        <end position="478"/>
    </location>
</feature>
<feature type="transmembrane region" description="Helical" evidence="7">
    <location>
        <begin position="118"/>
        <end position="136"/>
    </location>
</feature>